<sequence>MKKIAIITGDISMGGTGKSLIAFINKCLVDYEAKWIDVYTFSCEGNLMQLISNDVNVYEISSKFKGIKNRRIRRIIEMIYSLEFYYSIKGRIKRKLFRGACTVNSIMRDSQLYSIKHSKVYERINKEYDVAISWTELLPMYFLANKVKSKMKLAWIHPNYNEACFDKNIDSPYFKGFDFIVTVSNFNKKTLAERFPIYKDKILTVYNIFDEEKIIKDSLEKIEEESLFKNNTFKFVTVCRIHDQSKAIFRMIEICKSLKSRGFKFTWYIIGDGPDKDIAKKRILENDLQDYVYLLGEKNNPYKYVRKSNLFVLQSYYEGKPMAVDEALILGKPVLVTNYVSALEQVVNNKNGIIVENNKVDILNKLSKILDNPLLISQIENNIKQKQIKGKDDIFQIEKLIRMK</sequence>
<dbReference type="PANTHER" id="PTHR46401:SF2">
    <property type="entry name" value="GLYCOSYLTRANSFERASE WBBK-RELATED"/>
    <property type="match status" value="1"/>
</dbReference>
<evidence type="ECO:0000259" key="2">
    <source>
        <dbReference type="Pfam" id="PF00534"/>
    </source>
</evidence>
<dbReference type="PANTHER" id="PTHR46401">
    <property type="entry name" value="GLYCOSYLTRANSFERASE WBBK-RELATED"/>
    <property type="match status" value="1"/>
</dbReference>
<protein>
    <submittedName>
        <fullName evidence="3">Glycosyltransferase involved in cell wall biosynthesis</fullName>
    </submittedName>
</protein>
<dbReference type="Pfam" id="PF00534">
    <property type="entry name" value="Glycos_transf_1"/>
    <property type="match status" value="1"/>
</dbReference>
<accession>A0A7X0HVC3</accession>
<comment type="caution">
    <text evidence="3">The sequence shown here is derived from an EMBL/GenBank/DDBJ whole genome shotgun (WGS) entry which is preliminary data.</text>
</comment>
<dbReference type="RefSeq" id="WP_184529667.1">
    <property type="nucleotide sequence ID" value="NZ_JACHGK010000024.1"/>
</dbReference>
<dbReference type="Proteomes" id="UP000531594">
    <property type="component" value="Unassembled WGS sequence"/>
</dbReference>
<dbReference type="GO" id="GO:0009103">
    <property type="term" value="P:lipopolysaccharide biosynthetic process"/>
    <property type="evidence" value="ECO:0007669"/>
    <property type="project" value="TreeGrafter"/>
</dbReference>
<evidence type="ECO:0000256" key="1">
    <source>
        <dbReference type="ARBA" id="ARBA00022679"/>
    </source>
</evidence>
<evidence type="ECO:0000313" key="4">
    <source>
        <dbReference type="Proteomes" id="UP000531594"/>
    </source>
</evidence>
<dbReference type="AlphaFoldDB" id="A0A7X0HVC3"/>
<gene>
    <name evidence="3" type="ORF">HNR53_004263</name>
</gene>
<keyword evidence="4" id="KW-1185">Reference proteome</keyword>
<dbReference type="CDD" id="cd03811">
    <property type="entry name" value="GT4_GT28_WabH-like"/>
    <property type="match status" value="1"/>
</dbReference>
<evidence type="ECO:0000313" key="3">
    <source>
        <dbReference type="EMBL" id="MBB6447577.1"/>
    </source>
</evidence>
<reference evidence="3 4" key="1">
    <citation type="submission" date="2020-08" db="EMBL/GenBank/DDBJ databases">
        <title>Genomic Encyclopedia of Type Strains, Phase IV (KMG-IV): sequencing the most valuable type-strain genomes for metagenomic binning, comparative biology and taxonomic classification.</title>
        <authorList>
            <person name="Goeker M."/>
        </authorList>
    </citation>
    <scope>NUCLEOTIDE SEQUENCE [LARGE SCALE GENOMIC DNA]</scope>
    <source>
        <strain evidence="3 4">DSM 5391</strain>
    </source>
</reference>
<name>A0A7X0HVC3_9BACI</name>
<dbReference type="EMBL" id="JACHGK010000024">
    <property type="protein sequence ID" value="MBB6447577.1"/>
    <property type="molecule type" value="Genomic_DNA"/>
</dbReference>
<proteinExistence type="predicted"/>
<dbReference type="InterPro" id="IPR001296">
    <property type="entry name" value="Glyco_trans_1"/>
</dbReference>
<dbReference type="GO" id="GO:0016757">
    <property type="term" value="F:glycosyltransferase activity"/>
    <property type="evidence" value="ECO:0007669"/>
    <property type="project" value="InterPro"/>
</dbReference>
<feature type="domain" description="Glycosyl transferase family 1" evidence="2">
    <location>
        <begin position="220"/>
        <end position="385"/>
    </location>
</feature>
<organism evidence="3 4">
    <name type="scientific">Bacillus benzoevorans</name>
    <dbReference type="NCBI Taxonomy" id="1456"/>
    <lineage>
        <taxon>Bacteria</taxon>
        <taxon>Bacillati</taxon>
        <taxon>Bacillota</taxon>
        <taxon>Bacilli</taxon>
        <taxon>Bacillales</taxon>
        <taxon>Bacillaceae</taxon>
        <taxon>Bacillus</taxon>
    </lineage>
</organism>
<dbReference type="Gene3D" id="3.40.50.2000">
    <property type="entry name" value="Glycogen Phosphorylase B"/>
    <property type="match status" value="2"/>
</dbReference>
<dbReference type="SUPFAM" id="SSF53756">
    <property type="entry name" value="UDP-Glycosyltransferase/glycogen phosphorylase"/>
    <property type="match status" value="1"/>
</dbReference>
<keyword evidence="1 3" id="KW-0808">Transferase</keyword>